<dbReference type="InterPro" id="IPR000210">
    <property type="entry name" value="BTB/POZ_dom"/>
</dbReference>
<dbReference type="RefSeq" id="XP_024338480.1">
    <property type="nucleotide sequence ID" value="XM_024488864.1"/>
</dbReference>
<dbReference type="OrthoDB" id="3199068at2759"/>
<dbReference type="PANTHER" id="PTHR22744">
    <property type="entry name" value="HELIX LOOP HELIX PROTEIN 21-RELATED"/>
    <property type="match status" value="1"/>
</dbReference>
<dbReference type="Proteomes" id="UP000194127">
    <property type="component" value="Unassembled WGS sequence"/>
</dbReference>
<dbReference type="AlphaFoldDB" id="A0A1X6MZN5"/>
<accession>A0A1X6MZN5</accession>
<dbReference type="GeneID" id="36333813"/>
<dbReference type="PROSITE" id="PS50097">
    <property type="entry name" value="BTB"/>
    <property type="match status" value="1"/>
</dbReference>
<reference evidence="2 3" key="1">
    <citation type="submission" date="2017-04" db="EMBL/GenBank/DDBJ databases">
        <title>Genome Sequence of the Model Brown-Rot Fungus Postia placenta SB12.</title>
        <authorList>
            <consortium name="DOE Joint Genome Institute"/>
            <person name="Gaskell J."/>
            <person name="Kersten P."/>
            <person name="Larrondo L.F."/>
            <person name="Canessa P."/>
            <person name="Martinez D."/>
            <person name="Hibbett D."/>
            <person name="Schmoll M."/>
            <person name="Kubicek C.P."/>
            <person name="Martinez A.T."/>
            <person name="Yadav J."/>
            <person name="Master E."/>
            <person name="Magnuson J.K."/>
            <person name="James T."/>
            <person name="Yaver D."/>
            <person name="Berka R."/>
            <person name="Labutti K."/>
            <person name="Lipzen A."/>
            <person name="Aerts A."/>
            <person name="Barry K."/>
            <person name="Henrissat B."/>
            <person name="Blanchette R."/>
            <person name="Grigoriev I."/>
            <person name="Cullen D."/>
        </authorList>
    </citation>
    <scope>NUCLEOTIDE SEQUENCE [LARGE SCALE GENOMIC DNA]</scope>
    <source>
        <strain evidence="2 3">MAD-698-R-SB12</strain>
    </source>
</reference>
<dbReference type="CDD" id="cd18186">
    <property type="entry name" value="BTB_POZ_ZBTB_KLHL-like"/>
    <property type="match status" value="1"/>
</dbReference>
<dbReference type="EMBL" id="KZ110598">
    <property type="protein sequence ID" value="OSX61686.1"/>
    <property type="molecule type" value="Genomic_DNA"/>
</dbReference>
<evidence type="ECO:0000259" key="1">
    <source>
        <dbReference type="PROSITE" id="PS50097"/>
    </source>
</evidence>
<dbReference type="SMART" id="SM00225">
    <property type="entry name" value="BTB"/>
    <property type="match status" value="1"/>
</dbReference>
<organism evidence="2 3">
    <name type="scientific">Postia placenta MAD-698-R-SB12</name>
    <dbReference type="NCBI Taxonomy" id="670580"/>
    <lineage>
        <taxon>Eukaryota</taxon>
        <taxon>Fungi</taxon>
        <taxon>Dikarya</taxon>
        <taxon>Basidiomycota</taxon>
        <taxon>Agaricomycotina</taxon>
        <taxon>Agaricomycetes</taxon>
        <taxon>Polyporales</taxon>
        <taxon>Adustoporiaceae</taxon>
        <taxon>Rhodonia</taxon>
    </lineage>
</organism>
<evidence type="ECO:0000313" key="3">
    <source>
        <dbReference type="Proteomes" id="UP000194127"/>
    </source>
</evidence>
<dbReference type="Gene3D" id="3.30.710.10">
    <property type="entry name" value="Potassium Channel Kv1.1, Chain A"/>
    <property type="match status" value="1"/>
</dbReference>
<evidence type="ECO:0000313" key="2">
    <source>
        <dbReference type="EMBL" id="OSX61686.1"/>
    </source>
</evidence>
<sequence length="214" mass="24838">MSDRLTYSEVAPEIASRNRHERFYIPDGNVVFLVEGTLFKVHRYFFIHGSNVFQGMFSMPSPAGEDSEGTSDERPIFLEGISSLDFARFLTMFYPRSMLKPDLETTLEWNSVLELAVKWQFDDIQALVVARLTEHASSVDQILLARQYHLSDWFYDAHVKICSRYEPLTLEEGRRLGVDEVVIISDVRQYNIRFNRGNVDHDKLRGALRVLEQL</sequence>
<dbReference type="SUPFAM" id="SSF54695">
    <property type="entry name" value="POZ domain"/>
    <property type="match status" value="1"/>
</dbReference>
<dbReference type="PANTHER" id="PTHR22744:SF17">
    <property type="entry name" value="BTB DOMAIN-CONTAINING PROTEIN"/>
    <property type="match status" value="1"/>
</dbReference>
<gene>
    <name evidence="2" type="ORF">POSPLADRAFT_1181733</name>
</gene>
<proteinExistence type="predicted"/>
<feature type="domain" description="BTB" evidence="1">
    <location>
        <begin position="28"/>
        <end position="102"/>
    </location>
</feature>
<dbReference type="Pfam" id="PF00651">
    <property type="entry name" value="BTB"/>
    <property type="match status" value="1"/>
</dbReference>
<keyword evidence="3" id="KW-1185">Reference proteome</keyword>
<protein>
    <recommendedName>
        <fullName evidence="1">BTB domain-containing protein</fullName>
    </recommendedName>
</protein>
<dbReference type="InterPro" id="IPR011333">
    <property type="entry name" value="SKP1/BTB/POZ_sf"/>
</dbReference>
<name>A0A1X6MZN5_9APHY</name>